<name>A0A6J4ECV5_9PSED</name>
<dbReference type="InterPro" id="IPR059106">
    <property type="entry name" value="WHD_MalT"/>
</dbReference>
<dbReference type="EMBL" id="AP023189">
    <property type="protein sequence ID" value="BCG26864.1"/>
    <property type="molecule type" value="Genomic_DNA"/>
</dbReference>
<feature type="domain" description="HTH luxR-type" evidence="4">
    <location>
        <begin position="782"/>
        <end position="847"/>
    </location>
</feature>
<dbReference type="SUPFAM" id="SSF46894">
    <property type="entry name" value="C-terminal effector domain of the bipartite response regulators"/>
    <property type="match status" value="1"/>
</dbReference>
<dbReference type="Proteomes" id="UP000509383">
    <property type="component" value="Chromosome"/>
</dbReference>
<dbReference type="Pfam" id="PF25873">
    <property type="entry name" value="WHD_MalT"/>
    <property type="match status" value="1"/>
</dbReference>
<evidence type="ECO:0000313" key="5">
    <source>
        <dbReference type="EMBL" id="BCG26864.1"/>
    </source>
</evidence>
<reference evidence="5 7" key="1">
    <citation type="submission" date="2020-05" db="EMBL/GenBank/DDBJ databases">
        <title>Characterization of novel class B3 metallo-beta-lactamase from novel Pseudomonas species.</title>
        <authorList>
            <person name="Yamada K."/>
            <person name="Aoki K."/>
            <person name="Ishii Y."/>
        </authorList>
    </citation>
    <scope>NUCLEOTIDE SEQUENCE [LARGE SCALE GENOMIC DNA]</scope>
    <source>
        <strain evidence="5 7">TUM18999</strain>
        <strain evidence="6 8">TUM20286</strain>
    </source>
</reference>
<evidence type="ECO:0000313" key="6">
    <source>
        <dbReference type="EMBL" id="GJN50400.1"/>
    </source>
</evidence>
<dbReference type="PANTHER" id="PTHR44688:SF16">
    <property type="entry name" value="DNA-BINDING TRANSCRIPTIONAL ACTIVATOR DEVR_DOSR"/>
    <property type="match status" value="1"/>
</dbReference>
<dbReference type="InterPro" id="IPR041617">
    <property type="entry name" value="TPR_MalT"/>
</dbReference>
<dbReference type="EMBL" id="BQKM01000001">
    <property type="protein sequence ID" value="GJN50400.1"/>
    <property type="molecule type" value="Genomic_DNA"/>
</dbReference>
<dbReference type="AlphaFoldDB" id="A0A6J4ECV5"/>
<dbReference type="InterPro" id="IPR036388">
    <property type="entry name" value="WH-like_DNA-bd_sf"/>
</dbReference>
<dbReference type="PROSITE" id="PS50043">
    <property type="entry name" value="HTH_LUXR_2"/>
    <property type="match status" value="1"/>
</dbReference>
<dbReference type="PANTHER" id="PTHR44688">
    <property type="entry name" value="DNA-BINDING TRANSCRIPTIONAL ACTIVATOR DEVR_DOSR"/>
    <property type="match status" value="1"/>
</dbReference>
<evidence type="ECO:0000259" key="4">
    <source>
        <dbReference type="PROSITE" id="PS50043"/>
    </source>
</evidence>
<evidence type="ECO:0000256" key="3">
    <source>
        <dbReference type="ARBA" id="ARBA00023163"/>
    </source>
</evidence>
<dbReference type="Pfam" id="PF00196">
    <property type="entry name" value="GerE"/>
    <property type="match status" value="1"/>
</dbReference>
<dbReference type="SUPFAM" id="SSF48452">
    <property type="entry name" value="TPR-like"/>
    <property type="match status" value="2"/>
</dbReference>
<keyword evidence="1" id="KW-0805">Transcription regulation</keyword>
<dbReference type="Gene3D" id="1.25.40.10">
    <property type="entry name" value="Tetratricopeptide repeat domain"/>
    <property type="match status" value="1"/>
</dbReference>
<dbReference type="PROSITE" id="PS00622">
    <property type="entry name" value="HTH_LUXR_1"/>
    <property type="match status" value="1"/>
</dbReference>
<dbReference type="InterPro" id="IPR000792">
    <property type="entry name" value="Tscrpt_reg_LuxR_C"/>
</dbReference>
<dbReference type="GO" id="GO:0006355">
    <property type="term" value="P:regulation of DNA-templated transcription"/>
    <property type="evidence" value="ECO:0007669"/>
    <property type="project" value="InterPro"/>
</dbReference>
<accession>A0A6J4ECV5</accession>
<dbReference type="KEGG" id="ptw:TUM18999_50550"/>
<dbReference type="CDD" id="cd06170">
    <property type="entry name" value="LuxR_C_like"/>
    <property type="match status" value="1"/>
</dbReference>
<evidence type="ECO:0000256" key="2">
    <source>
        <dbReference type="ARBA" id="ARBA00023125"/>
    </source>
</evidence>
<dbReference type="Pfam" id="PF17874">
    <property type="entry name" value="TPR_MalT"/>
    <property type="match status" value="1"/>
</dbReference>
<dbReference type="SMART" id="SM00421">
    <property type="entry name" value="HTH_LUXR"/>
    <property type="match status" value="1"/>
</dbReference>
<keyword evidence="2" id="KW-0238">DNA-binding</keyword>
<evidence type="ECO:0000313" key="8">
    <source>
        <dbReference type="Proteomes" id="UP001054892"/>
    </source>
</evidence>
<organism evidence="5 7">
    <name type="scientific">Pseudomonas tohonis</name>
    <dbReference type="NCBI Taxonomy" id="2725477"/>
    <lineage>
        <taxon>Bacteria</taxon>
        <taxon>Pseudomonadati</taxon>
        <taxon>Pseudomonadota</taxon>
        <taxon>Gammaproteobacteria</taxon>
        <taxon>Pseudomonadales</taxon>
        <taxon>Pseudomonadaceae</taxon>
        <taxon>Pseudomonas</taxon>
    </lineage>
</organism>
<dbReference type="GO" id="GO:0003677">
    <property type="term" value="F:DNA binding"/>
    <property type="evidence" value="ECO:0007669"/>
    <property type="project" value="UniProtKB-KW"/>
</dbReference>
<gene>
    <name evidence="5" type="ORF">TUM18999_50550</name>
    <name evidence="6" type="ORF">TUM20286_01520</name>
</gene>
<dbReference type="RefSeq" id="WP_173172702.1">
    <property type="nucleotide sequence ID" value="NZ_AP023189.1"/>
</dbReference>
<keyword evidence="8" id="KW-1185">Reference proteome</keyword>
<protein>
    <submittedName>
        <fullName evidence="5">Helix-turn-helix transcriptional regulator</fullName>
    </submittedName>
</protein>
<sequence length="849" mass="93620">MSAMTRFDSHAYLPRLPALHVPRPRLCDALVASSARLRLLCAPAGSGKSVLLMECVQRCPADHSVHWLPLGGVALSPAGLCAGLAAVMGLEESDETSVQRALAQWTTPGWIILDDYCRQPNPELDACLDRLLTTSSPALRWWISGRRRPACNLPRLLIDGELLELDAAALALEAEELARLLEPSRHGWPNDAPARLLESTGGWCAGVRMALLEPVDWGFADPLQRGGHSATLAAYLDHELFAGLGPEQAEAWLALAHLPRFNAALCEHLFGPGEGARLLRDLDALGSFIEPLGDAPGWFRIFAPLAMQMRNRDAHSGRGWHLRACQWFAAEGDWQAAAEHALEAEQPEAAVSLLQHFGVQHLFQGRNVALLLRLHKEVEEGLLLVSPHSLRLLAGALLFSGKLDEAAQCIAEQGRFLPQPDAERQRELVAYWQAQYGLLAHLQGDGPGARLHLTEALATLGDDAWEQKLICYSGLTQQALLAGDLDAAQELSREALLLARSHGSLLLEAFLELDHSQLLEHRGALLRADAVLERAQEFLMGQGRNASPLLGRLALRRGRLALRQGRDEEACKHYQYGLQEARNCGDYRALFGYLGLATLDANRREFDRAFDRLREAERLMQMRHIPERVYRAVLLQVSSSLLLMQGRAGQARHALLRVLRHFRGENAVQPPPATLDLIPRIEWQLALAELYEGEAFNARQRLLGQLHKARENGMHALEVEIHLALAEAEYLGGDLTQAAATLRDGLTLAEQFNLQQPLRELQLRQPAMLKALDMDPGEAPDDSLAGGPLSQRELEVLGLIAQGSSNQEIAERLFISLHTVKTHARRINGKLGVKRRTQAVAHAKALGLM</sequence>
<dbReference type="InterPro" id="IPR011990">
    <property type="entry name" value="TPR-like_helical_dom_sf"/>
</dbReference>
<evidence type="ECO:0000313" key="7">
    <source>
        <dbReference type="Proteomes" id="UP000509383"/>
    </source>
</evidence>
<dbReference type="Proteomes" id="UP001054892">
    <property type="component" value="Unassembled WGS sequence"/>
</dbReference>
<evidence type="ECO:0000256" key="1">
    <source>
        <dbReference type="ARBA" id="ARBA00023015"/>
    </source>
</evidence>
<dbReference type="Gene3D" id="1.10.10.10">
    <property type="entry name" value="Winged helix-like DNA-binding domain superfamily/Winged helix DNA-binding domain"/>
    <property type="match status" value="1"/>
</dbReference>
<dbReference type="InterPro" id="IPR016032">
    <property type="entry name" value="Sig_transdc_resp-reg_C-effctor"/>
</dbReference>
<dbReference type="PRINTS" id="PR00038">
    <property type="entry name" value="HTHLUXR"/>
</dbReference>
<keyword evidence="3" id="KW-0804">Transcription</keyword>
<proteinExistence type="predicted"/>